<keyword evidence="4" id="KW-1185">Reference proteome</keyword>
<comment type="caution">
    <text evidence="3">The sequence shown here is derived from an EMBL/GenBank/DDBJ whole genome shotgun (WGS) entry which is preliminary data.</text>
</comment>
<dbReference type="Gene3D" id="2.80.10.50">
    <property type="match status" value="1"/>
</dbReference>
<accession>A0ABW9IVS1</accession>
<reference evidence="3 4" key="1">
    <citation type="submission" date="2024-12" db="EMBL/GenBank/DDBJ databases">
        <title>Forecasting of Potato common scab and diversities of Pathogenic streptomyces spp. in china.</title>
        <authorList>
            <person name="Handique U."/>
            <person name="Wu J."/>
        </authorList>
    </citation>
    <scope>NUCLEOTIDE SEQUENCE [LARGE SCALE GENOMIC DNA]</scope>
    <source>
        <strain evidence="3 4">ZRIMU1585</strain>
    </source>
</reference>
<organism evidence="3 4">
    <name type="scientific">Streptomyces galilaeus</name>
    <dbReference type="NCBI Taxonomy" id="33899"/>
    <lineage>
        <taxon>Bacteria</taxon>
        <taxon>Bacillati</taxon>
        <taxon>Actinomycetota</taxon>
        <taxon>Actinomycetes</taxon>
        <taxon>Kitasatosporales</taxon>
        <taxon>Streptomycetaceae</taxon>
        <taxon>Streptomyces</taxon>
    </lineage>
</organism>
<dbReference type="InterPro" id="IPR000772">
    <property type="entry name" value="Ricin_B_lectin"/>
</dbReference>
<evidence type="ECO:0000313" key="4">
    <source>
        <dbReference type="Proteomes" id="UP001631993"/>
    </source>
</evidence>
<dbReference type="CDD" id="cd23415">
    <property type="entry name" value="beta-trefoil_Ricin_AH"/>
    <property type="match status" value="1"/>
</dbReference>
<dbReference type="Pfam" id="PF00652">
    <property type="entry name" value="Ricin_B_lectin"/>
    <property type="match status" value="1"/>
</dbReference>
<evidence type="ECO:0000259" key="2">
    <source>
        <dbReference type="Pfam" id="PF00652"/>
    </source>
</evidence>
<dbReference type="GeneID" id="93759832"/>
<dbReference type="RefSeq" id="WP_328737852.1">
    <property type="nucleotide sequence ID" value="NZ_JBJVMW010000031.1"/>
</dbReference>
<feature type="region of interest" description="Disordered" evidence="1">
    <location>
        <begin position="145"/>
        <end position="171"/>
    </location>
</feature>
<feature type="compositionally biased region" description="Polar residues" evidence="1">
    <location>
        <begin position="145"/>
        <end position="156"/>
    </location>
</feature>
<dbReference type="PROSITE" id="PS50231">
    <property type="entry name" value="RICIN_B_LECTIN"/>
    <property type="match status" value="1"/>
</dbReference>
<protein>
    <submittedName>
        <fullName evidence="3">RICIN domain-containing protein</fullName>
    </submittedName>
</protein>
<name>A0ABW9IVS1_STRGJ</name>
<feature type="compositionally biased region" description="Basic and acidic residues" evidence="1">
    <location>
        <begin position="161"/>
        <end position="171"/>
    </location>
</feature>
<sequence>MRSRWAFALAGVLVGGAAGSLLTVLVGVPGSAPAQRASETGALGPGNRPGRSDLVQPFINRATGRCLDHSLDHGLRTFACNGLSYQRWTVQALPDGAHHLRNHATGACLHDQGTKVRTGACDTTTSGKWNVRTLADESASLSNEATGSCLEDSTSGLRAAPCKDTDRHKWG</sequence>
<proteinExistence type="predicted"/>
<evidence type="ECO:0000313" key="3">
    <source>
        <dbReference type="EMBL" id="MFM9652082.1"/>
    </source>
</evidence>
<feature type="domain" description="Ricin B lectin" evidence="2">
    <location>
        <begin position="59"/>
        <end position="170"/>
    </location>
</feature>
<dbReference type="Proteomes" id="UP001631993">
    <property type="component" value="Unassembled WGS sequence"/>
</dbReference>
<dbReference type="SUPFAM" id="SSF50370">
    <property type="entry name" value="Ricin B-like lectins"/>
    <property type="match status" value="1"/>
</dbReference>
<gene>
    <name evidence="3" type="ORF">ACKI1S_38865</name>
</gene>
<evidence type="ECO:0000256" key="1">
    <source>
        <dbReference type="SAM" id="MobiDB-lite"/>
    </source>
</evidence>
<dbReference type="InterPro" id="IPR035992">
    <property type="entry name" value="Ricin_B-like_lectins"/>
</dbReference>
<dbReference type="EMBL" id="JBJVNE010000025">
    <property type="protein sequence ID" value="MFM9652082.1"/>
    <property type="molecule type" value="Genomic_DNA"/>
</dbReference>